<dbReference type="PANTHER" id="PTHR43591">
    <property type="entry name" value="METHYLTRANSFERASE"/>
    <property type="match status" value="1"/>
</dbReference>
<dbReference type="PANTHER" id="PTHR43591:SF24">
    <property type="entry name" value="2-METHOXY-6-POLYPRENYL-1,4-BENZOQUINOL METHYLASE, MITOCHONDRIAL"/>
    <property type="match status" value="1"/>
</dbReference>
<dbReference type="Pfam" id="PF08241">
    <property type="entry name" value="Methyltransf_11"/>
    <property type="match status" value="1"/>
</dbReference>
<reference evidence="3" key="1">
    <citation type="journal article" date="2019" name="Int. J. Syst. Evol. Microbiol.">
        <title>The Global Catalogue of Microorganisms (GCM) 10K type strain sequencing project: providing services to taxonomists for standard genome sequencing and annotation.</title>
        <authorList>
            <consortium name="The Broad Institute Genomics Platform"/>
            <consortium name="The Broad Institute Genome Sequencing Center for Infectious Disease"/>
            <person name="Wu L."/>
            <person name="Ma J."/>
        </authorList>
    </citation>
    <scope>NUCLEOTIDE SEQUENCE [LARGE SCALE GENOMIC DNA]</scope>
    <source>
        <strain evidence="3">JCM 30346</strain>
    </source>
</reference>
<accession>A0ABW1NIS7</accession>
<feature type="domain" description="Methyltransferase type 11" evidence="1">
    <location>
        <begin position="50"/>
        <end position="143"/>
    </location>
</feature>
<proteinExistence type="predicted"/>
<evidence type="ECO:0000313" key="2">
    <source>
        <dbReference type="EMBL" id="MFC6081972.1"/>
    </source>
</evidence>
<dbReference type="Gene3D" id="3.40.50.150">
    <property type="entry name" value="Vaccinia Virus protein VP39"/>
    <property type="match status" value="1"/>
</dbReference>
<dbReference type="InterPro" id="IPR013216">
    <property type="entry name" value="Methyltransf_11"/>
</dbReference>
<organism evidence="2 3">
    <name type="scientific">Sphaerisporangium aureirubrum</name>
    <dbReference type="NCBI Taxonomy" id="1544736"/>
    <lineage>
        <taxon>Bacteria</taxon>
        <taxon>Bacillati</taxon>
        <taxon>Actinomycetota</taxon>
        <taxon>Actinomycetes</taxon>
        <taxon>Streptosporangiales</taxon>
        <taxon>Streptosporangiaceae</taxon>
        <taxon>Sphaerisporangium</taxon>
    </lineage>
</organism>
<dbReference type="Proteomes" id="UP001596137">
    <property type="component" value="Unassembled WGS sequence"/>
</dbReference>
<name>A0ABW1NIS7_9ACTN</name>
<dbReference type="CDD" id="cd02440">
    <property type="entry name" value="AdoMet_MTases"/>
    <property type="match status" value="1"/>
</dbReference>
<comment type="caution">
    <text evidence="2">The sequence shown here is derived from an EMBL/GenBank/DDBJ whole genome shotgun (WGS) entry which is preliminary data.</text>
</comment>
<dbReference type="EC" id="2.1.1.-" evidence="2"/>
<gene>
    <name evidence="2" type="ORF">ACFP1K_12455</name>
</gene>
<dbReference type="GO" id="GO:0032259">
    <property type="term" value="P:methylation"/>
    <property type="evidence" value="ECO:0007669"/>
    <property type="project" value="UniProtKB-KW"/>
</dbReference>
<evidence type="ECO:0000313" key="3">
    <source>
        <dbReference type="Proteomes" id="UP001596137"/>
    </source>
</evidence>
<protein>
    <submittedName>
        <fullName evidence="2">Class I SAM-dependent methyltransferase</fullName>
        <ecNumber evidence="2">2.1.1.-</ecNumber>
    </submittedName>
</protein>
<keyword evidence="2" id="KW-0489">Methyltransferase</keyword>
<sequence length="270" mass="28686">MSSIIDLEDLKARQQKTWASGDYARIAWVTVPLADVLCDAVGLRPGSAVLDVATGTGHVALAAARRFCAVTGIDYVPALLDRARSRAGSEDLPVVFRVADAEQLPFGDGSFDYVLSAIGVMFTADHRRAAGELVRVCRPGGRVGLVSWTPQGFVGGILATAGRHAPPPAGALPPTRWGTEDTVRELLGDGVTGLTVTTATVTQRFLSAEHFADFFLTYYGPTLKAAERLGEAERRAFRDDLIALAAGSNLAADGTLVNEWEYQIAVATKV</sequence>
<dbReference type="RefSeq" id="WP_380751007.1">
    <property type="nucleotide sequence ID" value="NZ_JBHSRF010000013.1"/>
</dbReference>
<keyword evidence="3" id="KW-1185">Reference proteome</keyword>
<dbReference type="SUPFAM" id="SSF53335">
    <property type="entry name" value="S-adenosyl-L-methionine-dependent methyltransferases"/>
    <property type="match status" value="1"/>
</dbReference>
<dbReference type="GO" id="GO:0008168">
    <property type="term" value="F:methyltransferase activity"/>
    <property type="evidence" value="ECO:0007669"/>
    <property type="project" value="UniProtKB-KW"/>
</dbReference>
<dbReference type="EMBL" id="JBHSRF010000013">
    <property type="protein sequence ID" value="MFC6081972.1"/>
    <property type="molecule type" value="Genomic_DNA"/>
</dbReference>
<evidence type="ECO:0000259" key="1">
    <source>
        <dbReference type="Pfam" id="PF08241"/>
    </source>
</evidence>
<keyword evidence="2" id="KW-0808">Transferase</keyword>
<dbReference type="InterPro" id="IPR029063">
    <property type="entry name" value="SAM-dependent_MTases_sf"/>
</dbReference>